<evidence type="ECO:0000313" key="4">
    <source>
        <dbReference type="Proteomes" id="UP000190130"/>
    </source>
</evidence>
<dbReference type="SUPFAM" id="SSF53474">
    <property type="entry name" value="alpha/beta-Hydrolases"/>
    <property type="match status" value="1"/>
</dbReference>
<dbReference type="Gene3D" id="3.40.50.1820">
    <property type="entry name" value="alpha/beta hydrolase"/>
    <property type="match status" value="1"/>
</dbReference>
<evidence type="ECO:0000313" key="3">
    <source>
        <dbReference type="Proteomes" id="UP000051562"/>
    </source>
</evidence>
<dbReference type="RefSeq" id="WP_055727469.1">
    <property type="nucleotide sequence ID" value="NZ_FUYX01000003.1"/>
</dbReference>
<dbReference type="Proteomes" id="UP000051562">
    <property type="component" value="Unassembled WGS sequence"/>
</dbReference>
<dbReference type="EMBL" id="FUYX01000003">
    <property type="protein sequence ID" value="SKB62158.1"/>
    <property type="molecule type" value="Genomic_DNA"/>
</dbReference>
<dbReference type="AlphaFoldDB" id="A0A0Q3M5W9"/>
<dbReference type="InterPro" id="IPR029058">
    <property type="entry name" value="AB_hydrolase_fold"/>
</dbReference>
<accession>A0A0Q3M5W9</accession>
<dbReference type="OrthoDB" id="332706at2"/>
<dbReference type="Proteomes" id="UP000190130">
    <property type="component" value="Unassembled WGS sequence"/>
</dbReference>
<evidence type="ECO:0000313" key="2">
    <source>
        <dbReference type="EMBL" id="SKB62158.1"/>
    </source>
</evidence>
<evidence type="ECO:0000313" key="1">
    <source>
        <dbReference type="EMBL" id="KQK31185.1"/>
    </source>
</evidence>
<keyword evidence="3" id="KW-1185">Reference proteome</keyword>
<reference evidence="2 4" key="2">
    <citation type="submission" date="2017-02" db="EMBL/GenBank/DDBJ databases">
        <authorList>
            <person name="Peterson S.W."/>
        </authorList>
    </citation>
    <scope>NUCLEOTIDE SEQUENCE [LARGE SCALE GENOMIC DNA]</scope>
    <source>
        <strain evidence="2 4">DSM 9653</strain>
    </source>
</reference>
<protein>
    <submittedName>
        <fullName evidence="1">Hydrolase</fullName>
    </submittedName>
</protein>
<reference evidence="1 3" key="1">
    <citation type="submission" date="2015-10" db="EMBL/GenBank/DDBJ databases">
        <title>Draft genome of Bosea thiooxidans.</title>
        <authorList>
            <person name="Wang X."/>
        </authorList>
    </citation>
    <scope>NUCLEOTIDE SEQUENCE [LARGE SCALE GENOMIC DNA]</scope>
    <source>
        <strain evidence="1 3">CGMCC 9174</strain>
    </source>
</reference>
<dbReference type="STRING" id="53254.SAMN05660750_01579"/>
<proteinExistence type="predicted"/>
<dbReference type="PANTHER" id="PTHR35560">
    <property type="entry name" value="BLL0132 PROTEIN"/>
    <property type="match status" value="1"/>
</dbReference>
<dbReference type="GO" id="GO:0016787">
    <property type="term" value="F:hydrolase activity"/>
    <property type="evidence" value="ECO:0007669"/>
    <property type="project" value="UniProtKB-KW"/>
</dbReference>
<dbReference type="PANTHER" id="PTHR35560:SF3">
    <property type="entry name" value="PEPTIDASE S9 PROLYL OLIGOPEPTIDASE CATALYTIC DOMAIN-CONTAINING PROTEIN"/>
    <property type="match status" value="1"/>
</dbReference>
<gene>
    <name evidence="1" type="ORF">ARD30_10145</name>
    <name evidence="2" type="ORF">SAMN05660750_01579</name>
</gene>
<organism evidence="1 3">
    <name type="scientific">Bosea thiooxidans</name>
    <dbReference type="NCBI Taxonomy" id="53254"/>
    <lineage>
        <taxon>Bacteria</taxon>
        <taxon>Pseudomonadati</taxon>
        <taxon>Pseudomonadota</taxon>
        <taxon>Alphaproteobacteria</taxon>
        <taxon>Hyphomicrobiales</taxon>
        <taxon>Boseaceae</taxon>
        <taxon>Bosea</taxon>
    </lineage>
</organism>
<dbReference type="EMBL" id="LMAR01000026">
    <property type="protein sequence ID" value="KQK31185.1"/>
    <property type="molecule type" value="Genomic_DNA"/>
</dbReference>
<name>A0A0Q3M5W9_9HYPH</name>
<keyword evidence="1" id="KW-0378">Hydrolase</keyword>
<sequence>MTTTTTLTLPRGRGSVPFIDAQHPERPLEINFYRPERHEPDDEVVFVQHGMMRNGDDYRDFWIDAAEKHNLLIVAPTFGTTHFEGAHGYNNGLVLDADGAVAPPEAWLYAVPERVLAALRAGGVTRRTQVKIYGHSAGGQFLHRLLATQEAGSYEAAMAGNPGWYTLPTLERPFPEGLGNLGLDERAIARWLAYPMTILAGDQDIATEDPNLPSNPEALAQGPHRFGRAHFMYEFAKGEAARRGLPCNWQLTVVPGIGHDGAAMSRAAAALWFENRLPGPEELGKASGAPQW</sequence>